<protein>
    <recommendedName>
        <fullName evidence="4">Transcription elongation factor SPT6</fullName>
    </recommendedName>
    <alternativeName>
        <fullName evidence="9">Chromatin elongation factor SPT6</fullName>
    </alternativeName>
</protein>
<dbReference type="RefSeq" id="XP_012190333.1">
    <property type="nucleotide sequence ID" value="XM_012334943.1"/>
</dbReference>
<feature type="compositionally biased region" description="Acidic residues" evidence="11">
    <location>
        <begin position="94"/>
        <end position="105"/>
    </location>
</feature>
<reference evidence="14" key="1">
    <citation type="journal article" date="2013" name="Genome Announc.">
        <title>Draft genome sequence of the basidiomycetous yeast-like fungus Pseudozyma hubeiensis SY62, which produces an abundant amount of the biosurfactant mannosylerythritol lipids.</title>
        <authorList>
            <person name="Konishi M."/>
            <person name="Hatada Y."/>
            <person name="Horiuchi J."/>
        </authorList>
    </citation>
    <scope>NUCLEOTIDE SEQUENCE [LARGE SCALE GENOMIC DNA]</scope>
    <source>
        <strain evidence="14">SY62</strain>
    </source>
</reference>
<dbReference type="SMART" id="SM00252">
    <property type="entry name" value="SH2"/>
    <property type="match status" value="1"/>
</dbReference>
<dbReference type="FunFam" id="1.10.10.2740:FF:000002">
    <property type="entry name" value="Transcription elongation factor Spt6"/>
    <property type="match status" value="1"/>
</dbReference>
<comment type="subcellular location">
    <subcellularLocation>
        <location evidence="2">Chromosome</location>
    </subcellularLocation>
    <subcellularLocation>
        <location evidence="1">Nucleus</location>
    </subcellularLocation>
</comment>
<evidence type="ECO:0000256" key="7">
    <source>
        <dbReference type="ARBA" id="ARBA00023163"/>
    </source>
</evidence>
<keyword evidence="6" id="KW-0727">SH2 domain</keyword>
<dbReference type="GeneID" id="24109612"/>
<feature type="compositionally biased region" description="Polar residues" evidence="11">
    <location>
        <begin position="1734"/>
        <end position="1773"/>
    </location>
</feature>
<keyword evidence="5" id="KW-0158">Chromosome</keyword>
<comment type="similarity">
    <text evidence="3">Belongs to the SPT6 family.</text>
</comment>
<evidence type="ECO:0000313" key="14">
    <source>
        <dbReference type="Proteomes" id="UP000014071"/>
    </source>
</evidence>
<feature type="region of interest" description="Disordered" evidence="11">
    <location>
        <begin position="467"/>
        <end position="487"/>
    </location>
</feature>
<dbReference type="InterPro" id="IPR037027">
    <property type="entry name" value="YqgF/RNaseH-like_dom_sf"/>
</dbReference>
<dbReference type="Pfam" id="PF14633">
    <property type="entry name" value="SH2_2"/>
    <property type="match status" value="1"/>
</dbReference>
<accession>R9P5X2</accession>
<keyword evidence="7" id="KW-0804">Transcription</keyword>
<dbReference type="InterPro" id="IPR035019">
    <property type="entry name" value="Spt6_SH2_N"/>
</dbReference>
<dbReference type="Gene3D" id="3.30.505.10">
    <property type="entry name" value="SH2 domain"/>
    <property type="match status" value="2"/>
</dbReference>
<organism evidence="13 14">
    <name type="scientific">Pseudozyma hubeiensis (strain SY62)</name>
    <name type="common">Yeast</name>
    <dbReference type="NCBI Taxonomy" id="1305764"/>
    <lineage>
        <taxon>Eukaryota</taxon>
        <taxon>Fungi</taxon>
        <taxon>Dikarya</taxon>
        <taxon>Basidiomycota</taxon>
        <taxon>Ustilaginomycotina</taxon>
        <taxon>Ustilaginomycetes</taxon>
        <taxon>Ustilaginales</taxon>
        <taxon>Ustilaginaceae</taxon>
        <taxon>Pseudozyma</taxon>
    </lineage>
</organism>
<dbReference type="STRING" id="1305764.R9P5X2"/>
<dbReference type="InterPro" id="IPR010994">
    <property type="entry name" value="RuvA_2-like"/>
</dbReference>
<feature type="compositionally biased region" description="Pro residues" evidence="11">
    <location>
        <begin position="1635"/>
        <end position="1655"/>
    </location>
</feature>
<dbReference type="Gene3D" id="1.10.150.850">
    <property type="entry name" value="Spt6, helix-hairpin-helix domain"/>
    <property type="match status" value="1"/>
</dbReference>
<evidence type="ECO:0000259" key="12">
    <source>
        <dbReference type="SMART" id="SM00252"/>
    </source>
</evidence>
<feature type="compositionally biased region" description="Acidic residues" evidence="11">
    <location>
        <begin position="43"/>
        <end position="54"/>
    </location>
</feature>
<keyword evidence="14" id="KW-1185">Reference proteome</keyword>
<feature type="compositionally biased region" description="Acidic residues" evidence="11">
    <location>
        <begin position="198"/>
        <end position="223"/>
    </location>
</feature>
<dbReference type="PANTHER" id="PTHR10145">
    <property type="entry name" value="TRANSCRIPTION ELONGATION FACTOR SPT6"/>
    <property type="match status" value="1"/>
</dbReference>
<dbReference type="GO" id="GO:0005739">
    <property type="term" value="C:mitochondrion"/>
    <property type="evidence" value="ECO:0007669"/>
    <property type="project" value="GOC"/>
</dbReference>
<dbReference type="InterPro" id="IPR028083">
    <property type="entry name" value="Spt6_acidic_N_dom"/>
</dbReference>
<dbReference type="Gene3D" id="1.10.10.2740">
    <property type="entry name" value="Spt6, Death-like domain"/>
    <property type="match status" value="1"/>
</dbReference>
<name>R9P5X2_PSEHS</name>
<dbReference type="PANTHER" id="PTHR10145:SF6">
    <property type="entry name" value="TRANSCRIPTION ELONGATION FACTOR SPT6"/>
    <property type="match status" value="1"/>
</dbReference>
<feature type="domain" description="SH2" evidence="12">
    <location>
        <begin position="1362"/>
        <end position="1452"/>
    </location>
</feature>
<dbReference type="FunFam" id="3.30.420.140:FF:000007">
    <property type="entry name" value="Transcription elongation factor SPT6"/>
    <property type="match status" value="1"/>
</dbReference>
<dbReference type="GO" id="GO:0031491">
    <property type="term" value="F:nucleosome binding"/>
    <property type="evidence" value="ECO:0007669"/>
    <property type="project" value="TreeGrafter"/>
</dbReference>
<evidence type="ECO:0000256" key="3">
    <source>
        <dbReference type="ARBA" id="ARBA00009253"/>
    </source>
</evidence>
<proteinExistence type="inferred from homology"/>
<feature type="compositionally biased region" description="Acidic residues" evidence="11">
    <location>
        <begin position="147"/>
        <end position="158"/>
    </location>
</feature>
<evidence type="ECO:0000256" key="4">
    <source>
        <dbReference type="ARBA" id="ARBA00020248"/>
    </source>
</evidence>
<dbReference type="Pfam" id="PF14632">
    <property type="entry name" value="SPT6_acidic"/>
    <property type="match status" value="1"/>
</dbReference>
<feature type="region of interest" description="Disordered" evidence="11">
    <location>
        <begin position="1"/>
        <end position="250"/>
    </location>
</feature>
<dbReference type="InterPro" id="IPR055179">
    <property type="entry name" value="Tex-like_central_region"/>
</dbReference>
<dbReference type="SUPFAM" id="SSF158832">
    <property type="entry name" value="Tex N-terminal region-like"/>
    <property type="match status" value="1"/>
</dbReference>
<dbReference type="InterPro" id="IPR035018">
    <property type="entry name" value="Spt6_SH2_C"/>
</dbReference>
<dbReference type="Pfam" id="PF21710">
    <property type="entry name" value="Spt6_S1"/>
    <property type="match status" value="1"/>
</dbReference>
<feature type="compositionally biased region" description="Basic residues" evidence="11">
    <location>
        <begin position="1828"/>
        <end position="1843"/>
    </location>
</feature>
<dbReference type="CDD" id="cd09918">
    <property type="entry name" value="SH2_Nterm_SPT6_like"/>
    <property type="match status" value="1"/>
</dbReference>
<dbReference type="InterPro" id="IPR017072">
    <property type="entry name" value="TF_Spt6"/>
</dbReference>
<feature type="compositionally biased region" description="Basic and acidic residues" evidence="11">
    <location>
        <begin position="224"/>
        <end position="236"/>
    </location>
</feature>
<evidence type="ECO:0000313" key="13">
    <source>
        <dbReference type="EMBL" id="GAC96746.1"/>
    </source>
</evidence>
<dbReference type="InterPro" id="IPR037652">
    <property type="entry name" value="Mim2"/>
</dbReference>
<dbReference type="SUPFAM" id="SSF47781">
    <property type="entry name" value="RuvA domain 2-like"/>
    <property type="match status" value="2"/>
</dbReference>
<dbReference type="InterPro" id="IPR028231">
    <property type="entry name" value="Spt6_YqgF"/>
</dbReference>
<evidence type="ECO:0000256" key="5">
    <source>
        <dbReference type="ARBA" id="ARBA00022454"/>
    </source>
</evidence>
<dbReference type="InterPro" id="IPR028088">
    <property type="entry name" value="Spt6_HTH_DNA-bd_dom"/>
</dbReference>
<dbReference type="Pfam" id="PF14641">
    <property type="entry name" value="HTH_44"/>
    <property type="match status" value="1"/>
</dbReference>
<feature type="compositionally biased region" description="Acidic residues" evidence="11">
    <location>
        <begin position="64"/>
        <end position="75"/>
    </location>
</feature>
<evidence type="ECO:0000256" key="1">
    <source>
        <dbReference type="ARBA" id="ARBA00004123"/>
    </source>
</evidence>
<gene>
    <name evidence="13" type="ORF">PHSY_004330</name>
</gene>
<dbReference type="Gene3D" id="1.10.3500.10">
    <property type="entry name" value="Tex N-terminal region-like"/>
    <property type="match status" value="1"/>
</dbReference>
<dbReference type="OrthoDB" id="995477at2759"/>
<feature type="compositionally biased region" description="Basic residues" evidence="11">
    <location>
        <begin position="80"/>
        <end position="90"/>
    </location>
</feature>
<dbReference type="GO" id="GO:0140673">
    <property type="term" value="P:transcription elongation-coupled chromatin remodeling"/>
    <property type="evidence" value="ECO:0007669"/>
    <property type="project" value="InterPro"/>
</dbReference>
<dbReference type="SUPFAM" id="SSF55550">
    <property type="entry name" value="SH2 domain"/>
    <property type="match status" value="1"/>
</dbReference>
<dbReference type="Pfam" id="PF14639">
    <property type="entry name" value="YqgF"/>
    <property type="match status" value="1"/>
</dbReference>
<dbReference type="CDD" id="cd09928">
    <property type="entry name" value="SH2_Cterm_SPT6_like"/>
    <property type="match status" value="1"/>
</dbReference>
<dbReference type="InterPro" id="IPR012337">
    <property type="entry name" value="RNaseH-like_sf"/>
</dbReference>
<sequence length="1911" mass="215192">MADEEKVPAPYFQDDEEGVTSDEGEGVDLMKSNGNLVGSGGEDSSDEDEDDDPEEARRVAEGFIAEDDEEEEEDDEARRERRRRRKKKRKQNEEDFEVDEDDLELLAENTGQSRRKEAGRLKRFRRGSASPPADDEAAARQRTLDQIFEDDDDDDDDDIRSGRRGVNYDDDDDEDLPSVGQALRAGVARKQREVVGGYEDDGLDDFIEEDEDDEEMQGLDEDEREARRQERREEKRRARMSGSAADPAKAGIDREAWDEIHEIFGNGEDYFWALEDEDEDAFDEQKKNKMEYKDIFEPAQIAERMLTEEDERIKRIDIPERLQLACPGEEGLKLLERKLTDAELFEAAKWASTRISTRTAAEFLDEAGLFHRQRSEFINAVQLMLSYMLNDLLEVPFLFQHRFDELEHHYYDEVEQQSRTIDLLTRRELYTLSGLGLKFKTLLVRKDQLRATFNKIHVDVKLEPGQEALDNGADSTPADQNRQARAEASQRQRIVFEDMLAKAASLEEISDITEYLTLRYGQQMRDAQALSSNGTEQAAEDMEGLTLNGEPLVSATPGFKKPSLVGQYERTKNTVLAELSKKFGITADELASNITSTTRQYSPRDPDVSPFKFAEQFTGSAWGAHSPEIALAKAKMMLSQEIGKDPILKREMRQLFKDAAEINIEPTERGMTVIDEQHPYANFKFIANKPARLVPQAPAQYLQMLQAEDELLIKLDINLKDVVLNRFETRLFNNYASEGVGDVSKAWNDQRREVIREALKSHLVPNGRIWLKEYLREESREVLLRHVDVLMTKRVQQGPFMSRSMMARNRDPKIEEEDRIPRVLAVSHGGGDPRKDVVQAVYLDERGRFREHATFDDLRPLSPRQLQERELELERTRGKAEFTDHRADFVKLLKQRRPDIVVVSGWSVRTAELKRHVQELAEMAHQEICDEDRLGSDLERDQAAIDIVTCHDDVARIYQHSSRAAEEFPELSELGRYCLALARYAQSPVNEFAALGSDLTAVILDPNQRLLPQDRLRLHFERCIGAIVNENGVEINQAMTSTYLQTMLPFVAGLGPRKAQALVNAISTKLEGTLINRTLLITRSILTFQVFQNCASFLRIEQDMLLEADEDDVPDVLDSTRIHPEDYDFPRKMAADALNKHEEDLEGEHASLPCKELMEDPDPADKLSVLDLDNYATMLFERKGERKRATLHSCKTELIKPYDDLREKQMEPSPQEILTMFTGETAKTLAEGFVVSVEVLRVQEGNRMQEGHIKCRLDSGMEGTIDAENAVENYTPGSVRLRDLVRPQQTLDALVRKIDFKMCTAQLSINPWDLQHRASHQGKTPIDTKFYDRAKADRWNEQAEARAKMRVQARRQNRVIDHPNYHNFNYKAAVTFLRSQPRGSVVVRPSSKGDDHLAVTWKVDDDVYQNIDVMELDKESEYSLGRVLRIEGMGSYSDLDELIVNHVKPMVHMVEMMMNHEKYKGADEEDLQRYLTNWSLANPSRSVYAFGLNKDRPGYFNLSFKANRDAAIQTWPVKVLPNAFKLGPADQLADVAALCNAFKTQYTTQASMARGAKTPYGGGRTPAPGLGGATPMGARTPYGGVRNGMAGGATPGLAAAGGYGTPMMNVASATPNPYGAGAYGRPGPAGGYGAPPLPGPPGRPPSMPGAPPMMPPGMASGGGPPANYPPPFAGGAGEPGPPPSRPPVPHGMHPDRFAQAEYGGRSSQQSYGGSGGGGGGGGGYGGGYRAFTLRMSTPGSSSTRATFEFGSNPSNDSTHRFTFTSDRPGSANMSGYLDDNPSASSSSNRQPDMLAPTSLFATLAQRQMDQQQQLSQSQYDDDSEWTSRSRRHPRRSKRHRRTSRYASESDTEDDEDVSGYTSDSSHDRALQQEWEDQLDQLKLMFQIIIFPFVGKFFGRKFGYFRKYQTIS</sequence>
<feature type="region of interest" description="Disordered" evidence="11">
    <location>
        <begin position="1806"/>
        <end position="1868"/>
    </location>
</feature>
<feature type="compositionally biased region" description="Acidic residues" evidence="11">
    <location>
        <begin position="13"/>
        <end position="26"/>
    </location>
</feature>
<dbReference type="EMBL" id="DF238805">
    <property type="protein sequence ID" value="GAC96746.1"/>
    <property type="molecule type" value="Genomic_DNA"/>
</dbReference>
<dbReference type="Pfam" id="PF22706">
    <property type="entry name" value="Tex_central_region"/>
    <property type="match status" value="1"/>
</dbReference>
<evidence type="ECO:0000256" key="10">
    <source>
        <dbReference type="ARBA" id="ARBA00093389"/>
    </source>
</evidence>
<dbReference type="GO" id="GO:0003677">
    <property type="term" value="F:DNA binding"/>
    <property type="evidence" value="ECO:0007669"/>
    <property type="project" value="InterPro"/>
</dbReference>
<dbReference type="FunFam" id="3.30.505.10:FF:000056">
    <property type="entry name" value="Transcription elongation factor Spt6"/>
    <property type="match status" value="1"/>
</dbReference>
<dbReference type="InterPro" id="IPR035420">
    <property type="entry name" value="Spt6_SH2"/>
</dbReference>
<dbReference type="InterPro" id="IPR042066">
    <property type="entry name" value="Spt6_death-like"/>
</dbReference>
<dbReference type="GO" id="GO:0034728">
    <property type="term" value="P:nucleosome organization"/>
    <property type="evidence" value="ECO:0007669"/>
    <property type="project" value="TreeGrafter"/>
</dbReference>
<feature type="compositionally biased region" description="Pro residues" evidence="11">
    <location>
        <begin position="1679"/>
        <end position="1689"/>
    </location>
</feature>
<feature type="compositionally biased region" description="Low complexity" evidence="11">
    <location>
        <begin position="1806"/>
        <end position="1818"/>
    </location>
</feature>
<dbReference type="InterPro" id="IPR023319">
    <property type="entry name" value="Tex-like_HTH_dom_sf"/>
</dbReference>
<evidence type="ECO:0000256" key="2">
    <source>
        <dbReference type="ARBA" id="ARBA00004286"/>
    </source>
</evidence>
<dbReference type="GO" id="GO:0045040">
    <property type="term" value="P:protein insertion into mitochondrial outer membrane"/>
    <property type="evidence" value="ECO:0007669"/>
    <property type="project" value="InterPro"/>
</dbReference>
<feature type="compositionally biased region" description="Polar residues" evidence="11">
    <location>
        <begin position="1781"/>
        <end position="1790"/>
    </location>
</feature>
<comment type="function">
    <text evidence="10">Histone H3-H4 chaperone that plays a role in maintenance of chromatin structure during RNA polymerase II transcription elongation thereby repressing transcription initiation from cryptic promoters. Mediates the reassembly of nucleosomes onto the promoters of at least a selected set of genes during repression; the nucleosome reassembly is essential for transcriptional repression. Essential for viability.</text>
</comment>
<dbReference type="Gene3D" id="3.30.420.140">
    <property type="entry name" value="YqgF/RNase H-like domain"/>
    <property type="match status" value="1"/>
</dbReference>
<dbReference type="Pfam" id="PF14635">
    <property type="entry name" value="HHH_7"/>
    <property type="match status" value="1"/>
</dbReference>
<dbReference type="eggNOG" id="KOG1856">
    <property type="taxonomic scope" value="Eukaryota"/>
</dbReference>
<feature type="region of interest" description="Disordered" evidence="11">
    <location>
        <begin position="1631"/>
        <end position="1697"/>
    </location>
</feature>
<dbReference type="InterPro" id="IPR036860">
    <property type="entry name" value="SH2_dom_sf"/>
</dbReference>
<dbReference type="Pfam" id="PF19117">
    <property type="entry name" value="Mim2"/>
    <property type="match status" value="1"/>
</dbReference>
<dbReference type="InterPro" id="IPR032706">
    <property type="entry name" value="Spt6_HHH"/>
</dbReference>
<dbReference type="GO" id="GO:0005694">
    <property type="term" value="C:chromosome"/>
    <property type="evidence" value="ECO:0007669"/>
    <property type="project" value="UniProtKB-SubCell"/>
</dbReference>
<feature type="region of interest" description="Disordered" evidence="11">
    <location>
        <begin position="1731"/>
        <end position="1793"/>
    </location>
</feature>
<dbReference type="Proteomes" id="UP000014071">
    <property type="component" value="Unassembled WGS sequence"/>
</dbReference>
<evidence type="ECO:0000256" key="9">
    <source>
        <dbReference type="ARBA" id="ARBA00029871"/>
    </source>
</evidence>
<evidence type="ECO:0000256" key="8">
    <source>
        <dbReference type="ARBA" id="ARBA00023242"/>
    </source>
</evidence>
<evidence type="ECO:0000256" key="11">
    <source>
        <dbReference type="SAM" id="MobiDB-lite"/>
    </source>
</evidence>
<dbReference type="InterPro" id="IPR023323">
    <property type="entry name" value="Tex-like_dom_sf"/>
</dbReference>
<dbReference type="GO" id="GO:0008023">
    <property type="term" value="C:transcription elongation factor complex"/>
    <property type="evidence" value="ECO:0007669"/>
    <property type="project" value="TreeGrafter"/>
</dbReference>
<evidence type="ECO:0000256" key="6">
    <source>
        <dbReference type="ARBA" id="ARBA00022999"/>
    </source>
</evidence>
<keyword evidence="8" id="KW-0539">Nucleus</keyword>
<dbReference type="Gene3D" id="1.10.10.650">
    <property type="entry name" value="RuvA domain 2-like"/>
    <property type="match status" value="1"/>
</dbReference>
<dbReference type="GO" id="GO:0070096">
    <property type="term" value="P:mitochondrial outer membrane translocase complex assembly"/>
    <property type="evidence" value="ECO:0007669"/>
    <property type="project" value="InterPro"/>
</dbReference>
<dbReference type="SUPFAM" id="SSF53098">
    <property type="entry name" value="Ribonuclease H-like"/>
    <property type="match status" value="1"/>
</dbReference>
<dbReference type="HOGENOM" id="CLU_001680_0_1_1"/>
<dbReference type="InterPro" id="IPR000980">
    <property type="entry name" value="SH2"/>
</dbReference>
<dbReference type="InterPro" id="IPR049540">
    <property type="entry name" value="Spt6-like_S1"/>
</dbReference>
<dbReference type="GO" id="GO:0042393">
    <property type="term" value="F:histone binding"/>
    <property type="evidence" value="ECO:0007669"/>
    <property type="project" value="TreeGrafter"/>
</dbReference>